<sequence>MLKKKTEIDIFLGSLSSLRESSLSNSLPLLLIKNLLERVELVLRVRETVVFCSPVSVSSDRLQILAFSHFPSAMDGWFSSLGCGGFLSSVSPAYDSASRSFGVDGGSSPGLSRFR</sequence>
<proteinExistence type="predicted"/>
<dbReference type="Proteomes" id="UP000266723">
    <property type="component" value="Unassembled WGS sequence"/>
</dbReference>
<comment type="caution">
    <text evidence="1">The sequence shown here is derived from an EMBL/GenBank/DDBJ whole genome shotgun (WGS) entry which is preliminary data.</text>
</comment>
<reference evidence="1 2" key="1">
    <citation type="journal article" date="2020" name="BMC Genomics">
        <title>Intraspecific diversification of the crop wild relative Brassica cretica Lam. using demographic model selection.</title>
        <authorList>
            <person name="Kioukis A."/>
            <person name="Michalopoulou V.A."/>
            <person name="Briers L."/>
            <person name="Pirintsos S."/>
            <person name="Studholme D.J."/>
            <person name="Pavlidis P."/>
            <person name="Sarris P.F."/>
        </authorList>
    </citation>
    <scope>NUCLEOTIDE SEQUENCE [LARGE SCALE GENOMIC DNA]</scope>
    <source>
        <strain evidence="2">cv. PFS-1207/04</strain>
    </source>
</reference>
<protein>
    <submittedName>
        <fullName evidence="1">Uncharacterized protein</fullName>
    </submittedName>
</protein>
<evidence type="ECO:0000313" key="1">
    <source>
        <dbReference type="EMBL" id="KAF3518896.1"/>
    </source>
</evidence>
<accession>A0ABQ7AXI9</accession>
<dbReference type="EMBL" id="QGKV02001556">
    <property type="protein sequence ID" value="KAF3518896.1"/>
    <property type="molecule type" value="Genomic_DNA"/>
</dbReference>
<name>A0ABQ7AXI9_BRACR</name>
<evidence type="ECO:0000313" key="2">
    <source>
        <dbReference type="Proteomes" id="UP000266723"/>
    </source>
</evidence>
<organism evidence="1 2">
    <name type="scientific">Brassica cretica</name>
    <name type="common">Mustard</name>
    <dbReference type="NCBI Taxonomy" id="69181"/>
    <lineage>
        <taxon>Eukaryota</taxon>
        <taxon>Viridiplantae</taxon>
        <taxon>Streptophyta</taxon>
        <taxon>Embryophyta</taxon>
        <taxon>Tracheophyta</taxon>
        <taxon>Spermatophyta</taxon>
        <taxon>Magnoliopsida</taxon>
        <taxon>eudicotyledons</taxon>
        <taxon>Gunneridae</taxon>
        <taxon>Pentapetalae</taxon>
        <taxon>rosids</taxon>
        <taxon>malvids</taxon>
        <taxon>Brassicales</taxon>
        <taxon>Brassicaceae</taxon>
        <taxon>Brassiceae</taxon>
        <taxon>Brassica</taxon>
    </lineage>
</organism>
<keyword evidence="2" id="KW-1185">Reference proteome</keyword>
<gene>
    <name evidence="1" type="ORF">DY000_02063987</name>
</gene>